<dbReference type="AlphaFoldDB" id="A0AAP6L3P1"/>
<dbReference type="EMBL" id="JAWZXF010000021">
    <property type="protein sequence ID" value="MDX7924072.1"/>
    <property type="molecule type" value="Genomic_DNA"/>
</dbReference>
<organism evidence="1 2">
    <name type="scientific">Aeromonas media</name>
    <dbReference type="NCBI Taxonomy" id="651"/>
    <lineage>
        <taxon>Bacteria</taxon>
        <taxon>Pseudomonadati</taxon>
        <taxon>Pseudomonadota</taxon>
        <taxon>Gammaproteobacteria</taxon>
        <taxon>Aeromonadales</taxon>
        <taxon>Aeromonadaceae</taxon>
        <taxon>Aeromonas</taxon>
    </lineage>
</organism>
<protein>
    <submittedName>
        <fullName evidence="1">Uncharacterized protein</fullName>
    </submittedName>
</protein>
<evidence type="ECO:0000313" key="1">
    <source>
        <dbReference type="EMBL" id="MDX7924072.1"/>
    </source>
</evidence>
<dbReference type="Proteomes" id="UP001285835">
    <property type="component" value="Unassembled WGS sequence"/>
</dbReference>
<sequence length="135" mass="15259">MRKFRYKEPESLILYVHGNDHTPLTDQLKELPNEGKFPIPIFRQGAQYLIEIFDWITKNPVRVGGGCGGLIALINRYSDANLSYRNGDRVAEVNKISVKSAIEFAKELCEADVRDIHVGLGQDRKLLSNAESNKD</sequence>
<proteinExistence type="predicted"/>
<comment type="caution">
    <text evidence="1">The sequence shown here is derived from an EMBL/GenBank/DDBJ whole genome shotgun (WGS) entry which is preliminary data.</text>
</comment>
<evidence type="ECO:0000313" key="2">
    <source>
        <dbReference type="Proteomes" id="UP001285835"/>
    </source>
</evidence>
<reference evidence="1" key="1">
    <citation type="submission" date="2023-11" db="EMBL/GenBank/DDBJ databases">
        <title>WGS of Aeromonas in Northern Israel.</title>
        <authorList>
            <person name="Hershko Y."/>
        </authorList>
    </citation>
    <scope>NUCLEOTIDE SEQUENCE</scope>
    <source>
        <strain evidence="1">02297</strain>
    </source>
</reference>
<accession>A0AAP6L3P1</accession>
<name>A0AAP6L3P1_AERME</name>
<dbReference type="RefSeq" id="WP_319918007.1">
    <property type="nucleotide sequence ID" value="NZ_JAWZXF010000021.1"/>
</dbReference>
<gene>
    <name evidence="1" type="ORF">SJS82_19280</name>
</gene>